<feature type="compositionally biased region" description="Basic and acidic residues" evidence="1">
    <location>
        <begin position="86"/>
        <end position="98"/>
    </location>
</feature>
<evidence type="ECO:0000313" key="3">
    <source>
        <dbReference type="Proteomes" id="UP001212997"/>
    </source>
</evidence>
<evidence type="ECO:0000256" key="1">
    <source>
        <dbReference type="SAM" id="MobiDB-lite"/>
    </source>
</evidence>
<organism evidence="2 3">
    <name type="scientific">Meripilus lineatus</name>
    <dbReference type="NCBI Taxonomy" id="2056292"/>
    <lineage>
        <taxon>Eukaryota</taxon>
        <taxon>Fungi</taxon>
        <taxon>Dikarya</taxon>
        <taxon>Basidiomycota</taxon>
        <taxon>Agaricomycotina</taxon>
        <taxon>Agaricomycetes</taxon>
        <taxon>Polyporales</taxon>
        <taxon>Meripilaceae</taxon>
        <taxon>Meripilus</taxon>
    </lineage>
</organism>
<dbReference type="PANTHER" id="PTHR39475">
    <property type="entry name" value="CONIDIATION-SPECIFIC PROTEIN 6"/>
    <property type="match status" value="1"/>
</dbReference>
<reference evidence="2" key="1">
    <citation type="submission" date="2022-07" db="EMBL/GenBank/DDBJ databases">
        <title>Genome Sequence of Physisporinus lineatus.</title>
        <authorList>
            <person name="Buettner E."/>
        </authorList>
    </citation>
    <scope>NUCLEOTIDE SEQUENCE</scope>
    <source>
        <strain evidence="2">VT162</strain>
    </source>
</reference>
<protein>
    <submittedName>
        <fullName evidence="2">Uncharacterized protein</fullName>
    </submittedName>
</protein>
<dbReference type="EMBL" id="JANAWD010000018">
    <property type="protein sequence ID" value="KAJ3491066.1"/>
    <property type="molecule type" value="Genomic_DNA"/>
</dbReference>
<sequence length="116" mass="12986">MNSSVGNAQIYEGGDQRYRNDVELKNWKEENVQKKRFDAGQSNAHSNLDAKDQRSLANRLAAAEKEDAESERQLAHADPLAPARSHGNEPSRGAKIDAEIQAEEEEELRRKGKLSD</sequence>
<gene>
    <name evidence="2" type="ORF">NLI96_g1008</name>
</gene>
<dbReference type="PANTHER" id="PTHR39475:SF1">
    <property type="entry name" value="CONIDIATION-SPECIFIC PROTEIN 6"/>
    <property type="match status" value="1"/>
</dbReference>
<evidence type="ECO:0000313" key="2">
    <source>
        <dbReference type="EMBL" id="KAJ3491066.1"/>
    </source>
</evidence>
<feature type="compositionally biased region" description="Basic and acidic residues" evidence="1">
    <location>
        <begin position="62"/>
        <end position="75"/>
    </location>
</feature>
<name>A0AAD5YN96_9APHY</name>
<comment type="caution">
    <text evidence="2">The sequence shown here is derived from an EMBL/GenBank/DDBJ whole genome shotgun (WGS) entry which is preliminary data.</text>
</comment>
<feature type="compositionally biased region" description="Basic and acidic residues" evidence="1">
    <location>
        <begin position="107"/>
        <end position="116"/>
    </location>
</feature>
<proteinExistence type="predicted"/>
<accession>A0AAD5YN96</accession>
<keyword evidence="3" id="KW-1185">Reference proteome</keyword>
<feature type="region of interest" description="Disordered" evidence="1">
    <location>
        <begin position="31"/>
        <end position="116"/>
    </location>
</feature>
<dbReference type="Proteomes" id="UP001212997">
    <property type="component" value="Unassembled WGS sequence"/>
</dbReference>
<dbReference type="AlphaFoldDB" id="A0AAD5YN96"/>